<evidence type="ECO:0000313" key="4">
    <source>
        <dbReference type="Proteomes" id="UP000199306"/>
    </source>
</evidence>
<accession>A0A1I5UXT3</accession>
<name>A0A1I5UXT3_9BACT</name>
<organism evidence="3 4">
    <name type="scientific">Pseudarcicella hirudinis</name>
    <dbReference type="NCBI Taxonomy" id="1079859"/>
    <lineage>
        <taxon>Bacteria</taxon>
        <taxon>Pseudomonadati</taxon>
        <taxon>Bacteroidota</taxon>
        <taxon>Cytophagia</taxon>
        <taxon>Cytophagales</taxon>
        <taxon>Flectobacillaceae</taxon>
        <taxon>Pseudarcicella</taxon>
    </lineage>
</organism>
<evidence type="ECO:0000259" key="2">
    <source>
        <dbReference type="Pfam" id="PF14344"/>
    </source>
</evidence>
<evidence type="ECO:0000256" key="1">
    <source>
        <dbReference type="SAM" id="SignalP"/>
    </source>
</evidence>
<dbReference type="RefSeq" id="WP_092017941.1">
    <property type="nucleotide sequence ID" value="NZ_FOXH01000008.1"/>
</dbReference>
<feature type="domain" description="DUF4397" evidence="2">
    <location>
        <begin position="40"/>
        <end position="146"/>
    </location>
</feature>
<dbReference type="OrthoDB" id="672039at2"/>
<feature type="signal peptide" evidence="1">
    <location>
        <begin position="1"/>
        <end position="27"/>
    </location>
</feature>
<dbReference type="PROSITE" id="PS51257">
    <property type="entry name" value="PROKAR_LIPOPROTEIN"/>
    <property type="match status" value="1"/>
</dbReference>
<dbReference type="Proteomes" id="UP000199306">
    <property type="component" value="Unassembled WGS sequence"/>
</dbReference>
<dbReference type="Pfam" id="PF14344">
    <property type="entry name" value="DUF4397"/>
    <property type="match status" value="1"/>
</dbReference>
<sequence>MKKNVKFLLAVSSVVAGLFISSCSLNNDNVQPTPTAALMAFNLAPDKSGIGVTLSGNLLPGPLAYTSFTGGYISIYPGTREVRTYDYLTGNTLTINSGNFTVNKFYSSFLVGNNKAYKNVVVRDNFDSLSVVTGKAYIRYINAIADSTQSPEVTINAGGTDVVKKNAAYASVSNFVPVSIGDVNVKVSNSGSINTTRKITLTQSKIYTVLLVGVPSSTDTTKSVKIKYIENGIVDNKNARVAASANAIN</sequence>
<gene>
    <name evidence="3" type="ORF">SAMN04515674_108100</name>
</gene>
<keyword evidence="1" id="KW-0732">Signal</keyword>
<reference evidence="3 4" key="1">
    <citation type="submission" date="2016-10" db="EMBL/GenBank/DDBJ databases">
        <authorList>
            <person name="de Groot N.N."/>
        </authorList>
    </citation>
    <scope>NUCLEOTIDE SEQUENCE [LARGE SCALE GENOMIC DNA]</scope>
    <source>
        <strain evidence="4">E92,LMG 26720,CCM 7988</strain>
    </source>
</reference>
<protein>
    <recommendedName>
        <fullName evidence="2">DUF4397 domain-containing protein</fullName>
    </recommendedName>
</protein>
<evidence type="ECO:0000313" key="3">
    <source>
        <dbReference type="EMBL" id="SFP99857.1"/>
    </source>
</evidence>
<proteinExistence type="predicted"/>
<dbReference type="InterPro" id="IPR025510">
    <property type="entry name" value="DUF4397"/>
</dbReference>
<feature type="chain" id="PRO_5011436432" description="DUF4397 domain-containing protein" evidence="1">
    <location>
        <begin position="28"/>
        <end position="249"/>
    </location>
</feature>
<dbReference type="STRING" id="1079859.SAMN04515674_108100"/>
<keyword evidence="4" id="KW-1185">Reference proteome</keyword>
<dbReference type="AlphaFoldDB" id="A0A1I5UXT3"/>
<dbReference type="EMBL" id="FOXH01000008">
    <property type="protein sequence ID" value="SFP99857.1"/>
    <property type="molecule type" value="Genomic_DNA"/>
</dbReference>